<protein>
    <recommendedName>
        <fullName evidence="7">TRAP transporter large permease protein</fullName>
    </recommendedName>
</protein>
<dbReference type="OrthoDB" id="9790209at2"/>
<accession>A0A4U0R8V0</accession>
<dbReference type="PANTHER" id="PTHR33362">
    <property type="entry name" value="SIALIC ACID TRAP TRANSPORTER PERMEASE PROTEIN SIAT-RELATED"/>
    <property type="match status" value="1"/>
</dbReference>
<evidence type="ECO:0000256" key="2">
    <source>
        <dbReference type="ARBA" id="ARBA00022475"/>
    </source>
</evidence>
<evidence type="ECO:0000313" key="10">
    <source>
        <dbReference type="Proteomes" id="UP000309747"/>
    </source>
</evidence>
<dbReference type="PANTHER" id="PTHR33362:SF4">
    <property type="entry name" value="2,3-DIKETO-L-GULONATE TRAP TRANSPORTER LARGE PERMEASE PROTEIN YIAN"/>
    <property type="match status" value="1"/>
</dbReference>
<name>A0A4U0R8V0_9RHOB</name>
<evidence type="ECO:0000256" key="4">
    <source>
        <dbReference type="ARBA" id="ARBA00022692"/>
    </source>
</evidence>
<feature type="transmembrane region" description="Helical" evidence="7">
    <location>
        <begin position="277"/>
        <end position="297"/>
    </location>
</feature>
<dbReference type="Pfam" id="PF06808">
    <property type="entry name" value="DctM"/>
    <property type="match status" value="1"/>
</dbReference>
<keyword evidence="6 7" id="KW-0472">Membrane</keyword>
<keyword evidence="4 7" id="KW-0812">Transmembrane</keyword>
<comment type="subunit">
    <text evidence="7">The complex comprises the extracytoplasmic solute receptor protein and the two transmembrane proteins.</text>
</comment>
<sequence length="425" mass="44475">MTLLVFIVSLIGAMSLGVPVAFALIFCGVILMSFMGMFNTQIIAQNMLIGADTFTLLAIPFFILAGELMNAGGLSKRIIEFAITCVGHIRGGLGLVAIIAAVIMASISGSAAADTAALAAILIPMMAKAGYNVPRSAGLIAAGGVIAPVIPPSMAFIIFGVAANVSISQLFMAGIVPGLLMGVALVVTWLIVARNDDVETLPRTGWAERGRASGRAIWALGMPVIILGGIKMGVVTPTEAAVIAAFYALFVGMVVYRELKISDLPRVMISAGRTTAAIMFLVCAALVSAWLITAANIPNEIAGYIAPLIENPKLLMLVIMLLILVVGTALDLTPTILILTPVLMPIVIKAGIDPVYFGVMFIMNCCIGLLTPPVGVVLNVVSGVGRVPLGKVIRGVWPFLIAQILVILLLVAFPSIVIVPARWFY</sequence>
<feature type="transmembrane region" description="Helical" evidence="7">
    <location>
        <begin position="109"/>
        <end position="127"/>
    </location>
</feature>
<dbReference type="AlphaFoldDB" id="A0A4U0R8V0"/>
<keyword evidence="2" id="KW-1003">Cell membrane</keyword>
<feature type="transmembrane region" description="Helical" evidence="7">
    <location>
        <begin position="355"/>
        <end position="376"/>
    </location>
</feature>
<evidence type="ECO:0000313" key="9">
    <source>
        <dbReference type="EMBL" id="TJZ90870.1"/>
    </source>
</evidence>
<dbReference type="InterPro" id="IPR010656">
    <property type="entry name" value="DctM"/>
</dbReference>
<organism evidence="9 10">
    <name type="scientific">Paracoccus gahaiensis</name>
    <dbReference type="NCBI Taxonomy" id="1706839"/>
    <lineage>
        <taxon>Bacteria</taxon>
        <taxon>Pseudomonadati</taxon>
        <taxon>Pseudomonadota</taxon>
        <taxon>Alphaproteobacteria</taxon>
        <taxon>Rhodobacterales</taxon>
        <taxon>Paracoccaceae</taxon>
        <taxon>Paracoccus</taxon>
    </lineage>
</organism>
<dbReference type="Proteomes" id="UP000309747">
    <property type="component" value="Unassembled WGS sequence"/>
</dbReference>
<reference evidence="9 10" key="1">
    <citation type="submission" date="2019-04" db="EMBL/GenBank/DDBJ databases">
        <authorList>
            <person name="Li J."/>
        </authorList>
    </citation>
    <scope>NUCLEOTIDE SEQUENCE [LARGE SCALE GENOMIC DNA]</scope>
    <source>
        <strain evidence="9 10">KCTC 42687</strain>
    </source>
</reference>
<evidence type="ECO:0000256" key="5">
    <source>
        <dbReference type="ARBA" id="ARBA00022989"/>
    </source>
</evidence>
<proteinExistence type="inferred from homology"/>
<comment type="similarity">
    <text evidence="7">Belongs to the TRAP transporter large permease family.</text>
</comment>
<evidence type="ECO:0000256" key="7">
    <source>
        <dbReference type="RuleBase" id="RU369079"/>
    </source>
</evidence>
<keyword evidence="7" id="KW-0813">Transport</keyword>
<dbReference type="RefSeq" id="WP_136886582.1">
    <property type="nucleotide sequence ID" value="NZ_SUNI01000013.1"/>
</dbReference>
<comment type="subcellular location">
    <subcellularLocation>
        <location evidence="1 7">Cell inner membrane</location>
        <topology evidence="1 7">Multi-pass membrane protein</topology>
    </subcellularLocation>
</comment>
<feature type="transmembrane region" description="Helical" evidence="7">
    <location>
        <begin position="139"/>
        <end position="163"/>
    </location>
</feature>
<feature type="domain" description="TRAP C4-dicarboxylate transport system permease DctM subunit" evidence="8">
    <location>
        <begin position="7"/>
        <end position="415"/>
    </location>
</feature>
<keyword evidence="5 7" id="KW-1133">Transmembrane helix</keyword>
<comment type="function">
    <text evidence="7">Part of the tripartite ATP-independent periplasmic (TRAP) transport system.</text>
</comment>
<feature type="transmembrane region" description="Helical" evidence="7">
    <location>
        <begin position="169"/>
        <end position="192"/>
    </location>
</feature>
<comment type="caution">
    <text evidence="9">The sequence shown here is derived from an EMBL/GenBank/DDBJ whole genome shotgun (WGS) entry which is preliminary data.</text>
</comment>
<feature type="transmembrane region" description="Helical" evidence="7">
    <location>
        <begin position="78"/>
        <end position="103"/>
    </location>
</feature>
<feature type="transmembrane region" description="Helical" evidence="7">
    <location>
        <begin position="240"/>
        <end position="256"/>
    </location>
</feature>
<dbReference type="NCBIfam" id="TIGR00786">
    <property type="entry name" value="dctM"/>
    <property type="match status" value="1"/>
</dbReference>
<evidence type="ECO:0000256" key="3">
    <source>
        <dbReference type="ARBA" id="ARBA00022519"/>
    </source>
</evidence>
<dbReference type="GO" id="GO:0022857">
    <property type="term" value="F:transmembrane transporter activity"/>
    <property type="evidence" value="ECO:0007669"/>
    <property type="project" value="UniProtKB-UniRule"/>
</dbReference>
<dbReference type="GO" id="GO:0005886">
    <property type="term" value="C:plasma membrane"/>
    <property type="evidence" value="ECO:0007669"/>
    <property type="project" value="UniProtKB-SubCell"/>
</dbReference>
<keyword evidence="10" id="KW-1185">Reference proteome</keyword>
<dbReference type="PIRSF" id="PIRSF006066">
    <property type="entry name" value="HI0050"/>
    <property type="match status" value="1"/>
</dbReference>
<dbReference type="InterPro" id="IPR004681">
    <property type="entry name" value="TRAP_DctM"/>
</dbReference>
<gene>
    <name evidence="9" type="ORF">FA743_13245</name>
</gene>
<evidence type="ECO:0000256" key="6">
    <source>
        <dbReference type="ARBA" id="ARBA00023136"/>
    </source>
</evidence>
<dbReference type="EMBL" id="SUNI01000013">
    <property type="protein sequence ID" value="TJZ90870.1"/>
    <property type="molecule type" value="Genomic_DNA"/>
</dbReference>
<feature type="transmembrane region" description="Helical" evidence="7">
    <location>
        <begin position="396"/>
        <end position="419"/>
    </location>
</feature>
<evidence type="ECO:0000256" key="1">
    <source>
        <dbReference type="ARBA" id="ARBA00004429"/>
    </source>
</evidence>
<feature type="transmembrane region" description="Helical" evidence="7">
    <location>
        <begin position="317"/>
        <end position="343"/>
    </location>
</feature>
<feature type="transmembrane region" description="Helical" evidence="7">
    <location>
        <begin position="213"/>
        <end position="234"/>
    </location>
</feature>
<evidence type="ECO:0000259" key="8">
    <source>
        <dbReference type="Pfam" id="PF06808"/>
    </source>
</evidence>
<feature type="transmembrane region" description="Helical" evidence="7">
    <location>
        <begin position="47"/>
        <end position="66"/>
    </location>
</feature>
<keyword evidence="3 7" id="KW-0997">Cell inner membrane</keyword>